<dbReference type="InterPro" id="IPR023198">
    <property type="entry name" value="PGP-like_dom2"/>
</dbReference>
<dbReference type="Pfam" id="PF13419">
    <property type="entry name" value="HAD_2"/>
    <property type="match status" value="1"/>
</dbReference>
<dbReference type="PANTHER" id="PTHR43434:SF24">
    <property type="entry name" value="HYDROLASE-RELATED"/>
    <property type="match status" value="1"/>
</dbReference>
<comment type="caution">
    <text evidence="1">The sequence shown here is derived from an EMBL/GenBank/DDBJ whole genome shotgun (WGS) entry which is preliminary data.</text>
</comment>
<dbReference type="SFLD" id="SFLDS00003">
    <property type="entry name" value="Haloacid_Dehalogenase"/>
    <property type="match status" value="1"/>
</dbReference>
<dbReference type="Gene3D" id="1.10.150.240">
    <property type="entry name" value="Putative phosphatase, domain 2"/>
    <property type="match status" value="1"/>
</dbReference>
<dbReference type="FunFam" id="3.40.50.1000:FF:000022">
    <property type="entry name" value="Phosphoglycolate phosphatase"/>
    <property type="match status" value="1"/>
</dbReference>
<dbReference type="Gene3D" id="3.40.50.1000">
    <property type="entry name" value="HAD superfamily/HAD-like"/>
    <property type="match status" value="1"/>
</dbReference>
<proteinExistence type="predicted"/>
<name>A0A0F9Y523_9ZZZZ</name>
<evidence type="ECO:0008006" key="2">
    <source>
        <dbReference type="Google" id="ProtNLM"/>
    </source>
</evidence>
<protein>
    <recommendedName>
        <fullName evidence="2">HAD family hydrolase</fullName>
    </recommendedName>
</protein>
<evidence type="ECO:0000313" key="1">
    <source>
        <dbReference type="EMBL" id="KKO07042.1"/>
    </source>
</evidence>
<dbReference type="GO" id="GO:0008967">
    <property type="term" value="F:phosphoglycolate phosphatase activity"/>
    <property type="evidence" value="ECO:0007669"/>
    <property type="project" value="TreeGrafter"/>
</dbReference>
<dbReference type="NCBIfam" id="TIGR01509">
    <property type="entry name" value="HAD-SF-IA-v3"/>
    <property type="match status" value="1"/>
</dbReference>
<dbReference type="InterPro" id="IPR023214">
    <property type="entry name" value="HAD_sf"/>
</dbReference>
<dbReference type="InterPro" id="IPR036412">
    <property type="entry name" value="HAD-like_sf"/>
</dbReference>
<dbReference type="NCBIfam" id="TIGR01549">
    <property type="entry name" value="HAD-SF-IA-v1"/>
    <property type="match status" value="1"/>
</dbReference>
<reference evidence="1" key="1">
    <citation type="journal article" date="2015" name="Nature">
        <title>Complex archaea that bridge the gap between prokaryotes and eukaryotes.</title>
        <authorList>
            <person name="Spang A."/>
            <person name="Saw J.H."/>
            <person name="Jorgensen S.L."/>
            <person name="Zaremba-Niedzwiedzka K."/>
            <person name="Martijn J."/>
            <person name="Lind A.E."/>
            <person name="van Eijk R."/>
            <person name="Schleper C."/>
            <person name="Guy L."/>
            <person name="Ettema T.J."/>
        </authorList>
    </citation>
    <scope>NUCLEOTIDE SEQUENCE</scope>
</reference>
<dbReference type="SFLD" id="SFLDG01129">
    <property type="entry name" value="C1.5:_HAD__Beta-PGM__Phosphata"/>
    <property type="match status" value="1"/>
</dbReference>
<accession>A0A0F9Y523</accession>
<dbReference type="PANTHER" id="PTHR43434">
    <property type="entry name" value="PHOSPHOGLYCOLATE PHOSPHATASE"/>
    <property type="match status" value="1"/>
</dbReference>
<dbReference type="InterPro" id="IPR050155">
    <property type="entry name" value="HAD-like_hydrolase_sf"/>
</dbReference>
<gene>
    <name evidence="1" type="ORF">LCGC14_0062280</name>
</gene>
<dbReference type="InterPro" id="IPR041492">
    <property type="entry name" value="HAD_2"/>
</dbReference>
<dbReference type="GO" id="GO:0005829">
    <property type="term" value="C:cytosol"/>
    <property type="evidence" value="ECO:0007669"/>
    <property type="project" value="TreeGrafter"/>
</dbReference>
<organism evidence="1">
    <name type="scientific">marine sediment metagenome</name>
    <dbReference type="NCBI Taxonomy" id="412755"/>
    <lineage>
        <taxon>unclassified sequences</taxon>
        <taxon>metagenomes</taxon>
        <taxon>ecological metagenomes</taxon>
    </lineage>
</organism>
<dbReference type="EMBL" id="LAZR01000014">
    <property type="protein sequence ID" value="KKO07042.1"/>
    <property type="molecule type" value="Genomic_DNA"/>
</dbReference>
<dbReference type="InterPro" id="IPR006439">
    <property type="entry name" value="HAD-SF_hydro_IA"/>
</dbReference>
<dbReference type="SUPFAM" id="SSF56784">
    <property type="entry name" value="HAD-like"/>
    <property type="match status" value="1"/>
</dbReference>
<dbReference type="SFLD" id="SFLDG01135">
    <property type="entry name" value="C1.5.6:_HAD__Beta-PGM__Phospha"/>
    <property type="match status" value="1"/>
</dbReference>
<dbReference type="GO" id="GO:0006281">
    <property type="term" value="P:DNA repair"/>
    <property type="evidence" value="ECO:0007669"/>
    <property type="project" value="TreeGrafter"/>
</dbReference>
<dbReference type="AlphaFoldDB" id="A0A0F9Y523"/>
<sequence length="214" mass="23395">MTIKAAIFDWDGTVVDSIEHISTCLHHAATSIGYPALERSAYSNIIGLGLVEALRTLYPTITSDDMVAMRDAYSTHFMATAATAQKVFPGITDILQDLHNSGRHCAVATGKSRRGLDRALEHSQLGDWFHVTRCADETRSKPDPSMLVEILAHLELEPADAVMIGDTSYDLEMAANIGMPSIGVPWGAHHRDVLARHQPIAIVNSVAELRDLLR</sequence>